<organism evidence="1 2">
    <name type="scientific">Dreissena polymorpha</name>
    <name type="common">Zebra mussel</name>
    <name type="synonym">Mytilus polymorpha</name>
    <dbReference type="NCBI Taxonomy" id="45954"/>
    <lineage>
        <taxon>Eukaryota</taxon>
        <taxon>Metazoa</taxon>
        <taxon>Spiralia</taxon>
        <taxon>Lophotrochozoa</taxon>
        <taxon>Mollusca</taxon>
        <taxon>Bivalvia</taxon>
        <taxon>Autobranchia</taxon>
        <taxon>Heteroconchia</taxon>
        <taxon>Euheterodonta</taxon>
        <taxon>Imparidentia</taxon>
        <taxon>Neoheterodontei</taxon>
        <taxon>Myida</taxon>
        <taxon>Dreissenoidea</taxon>
        <taxon>Dreissenidae</taxon>
        <taxon>Dreissena</taxon>
    </lineage>
</organism>
<protein>
    <submittedName>
        <fullName evidence="1">Uncharacterized protein</fullName>
    </submittedName>
</protein>
<evidence type="ECO:0000313" key="2">
    <source>
        <dbReference type="Proteomes" id="UP000828390"/>
    </source>
</evidence>
<comment type="caution">
    <text evidence="1">The sequence shown here is derived from an EMBL/GenBank/DDBJ whole genome shotgun (WGS) entry which is preliminary data.</text>
</comment>
<dbReference type="EMBL" id="JAIWYP010000001">
    <property type="protein sequence ID" value="KAH3876361.1"/>
    <property type="molecule type" value="Genomic_DNA"/>
</dbReference>
<keyword evidence="2" id="KW-1185">Reference proteome</keyword>
<proteinExistence type="predicted"/>
<evidence type="ECO:0000313" key="1">
    <source>
        <dbReference type="EMBL" id="KAH3876361.1"/>
    </source>
</evidence>
<reference evidence="1" key="1">
    <citation type="journal article" date="2019" name="bioRxiv">
        <title>The Genome of the Zebra Mussel, Dreissena polymorpha: A Resource for Invasive Species Research.</title>
        <authorList>
            <person name="McCartney M.A."/>
            <person name="Auch B."/>
            <person name="Kono T."/>
            <person name="Mallez S."/>
            <person name="Zhang Y."/>
            <person name="Obille A."/>
            <person name="Becker A."/>
            <person name="Abrahante J.E."/>
            <person name="Garbe J."/>
            <person name="Badalamenti J.P."/>
            <person name="Herman A."/>
            <person name="Mangelson H."/>
            <person name="Liachko I."/>
            <person name="Sullivan S."/>
            <person name="Sone E.D."/>
            <person name="Koren S."/>
            <person name="Silverstein K.A.T."/>
            <person name="Beckman K.B."/>
            <person name="Gohl D.M."/>
        </authorList>
    </citation>
    <scope>NUCLEOTIDE SEQUENCE</scope>
    <source>
        <strain evidence="1">Duluth1</strain>
        <tissue evidence="1">Whole animal</tissue>
    </source>
</reference>
<gene>
    <name evidence="1" type="ORF">DPMN_000201</name>
</gene>
<name>A0A9D4RPA8_DREPO</name>
<dbReference type="AlphaFoldDB" id="A0A9D4RPA8"/>
<dbReference type="Proteomes" id="UP000828390">
    <property type="component" value="Unassembled WGS sequence"/>
</dbReference>
<accession>A0A9D4RPA8</accession>
<reference evidence="1" key="2">
    <citation type="submission" date="2020-11" db="EMBL/GenBank/DDBJ databases">
        <authorList>
            <person name="McCartney M.A."/>
            <person name="Auch B."/>
            <person name="Kono T."/>
            <person name="Mallez S."/>
            <person name="Becker A."/>
            <person name="Gohl D.M."/>
            <person name="Silverstein K.A.T."/>
            <person name="Koren S."/>
            <person name="Bechman K.B."/>
            <person name="Herman A."/>
            <person name="Abrahante J.E."/>
            <person name="Garbe J."/>
        </authorList>
    </citation>
    <scope>NUCLEOTIDE SEQUENCE</scope>
    <source>
        <strain evidence="1">Duluth1</strain>
        <tissue evidence="1">Whole animal</tissue>
    </source>
</reference>
<sequence length="66" mass="7751">MKIWYKDSDDSMDEMNACPGCRSNKRAASEWISCSFLWIRMAYFLHRGRNDLRDTHTASLQLPIPL</sequence>